<dbReference type="EMBL" id="CP071796">
    <property type="protein sequence ID" value="QTD45326.1"/>
    <property type="molecule type" value="Genomic_DNA"/>
</dbReference>
<organism evidence="1 2">
    <name type="scientific">Ottowia testudinis</name>
    <dbReference type="NCBI Taxonomy" id="2816950"/>
    <lineage>
        <taxon>Bacteria</taxon>
        <taxon>Pseudomonadati</taxon>
        <taxon>Pseudomonadota</taxon>
        <taxon>Betaproteobacteria</taxon>
        <taxon>Burkholderiales</taxon>
        <taxon>Comamonadaceae</taxon>
        <taxon>Ottowia</taxon>
    </lineage>
</organism>
<dbReference type="KEGG" id="otd:J1M35_20325"/>
<evidence type="ECO:0000313" key="2">
    <source>
        <dbReference type="Proteomes" id="UP000663903"/>
    </source>
</evidence>
<evidence type="ECO:0000313" key="1">
    <source>
        <dbReference type="EMBL" id="QTD45326.1"/>
    </source>
</evidence>
<reference evidence="1" key="1">
    <citation type="submission" date="2021-03" db="EMBL/GenBank/DDBJ databases">
        <title>Ottowia sp. 27C isolated from the cloaca of a Giant Asian pond turtle (Heosemys grandis).</title>
        <authorList>
            <person name="Spergser J."/>
            <person name="Busse H.-J."/>
        </authorList>
    </citation>
    <scope>NUCLEOTIDE SEQUENCE</scope>
    <source>
        <strain evidence="1">27C</strain>
    </source>
</reference>
<evidence type="ECO:0008006" key="3">
    <source>
        <dbReference type="Google" id="ProtNLM"/>
    </source>
</evidence>
<dbReference type="RefSeq" id="WP_208009076.1">
    <property type="nucleotide sequence ID" value="NZ_CP071796.1"/>
</dbReference>
<keyword evidence="2" id="KW-1185">Reference proteome</keyword>
<accession>A0A975CHS7</accession>
<sequence length="306" mass="34233">MPGAVAANAYEGIRSEALAQYALSAFGTAARVPMSDDSGIDFHCTLGRLIGKRLLVENYYLVQVKSSKSKVRYDSADAVKWLLGHKYPILFMVVDKSSSQLSIYKTTELATIPWRNFPNTIEIEFDGQNNFDLKSFEPITNVNVGLPILDFNVTQLADKEWRANVVKTLRSWVELDQGNIDWRTMGFDAYQFPSAYVTNMPVGSKIEMNASFSTLGSSEVSRLPSMTLFGLAHMINVAAAESDLAALMQIKSSADHILRRYRFSDNAPYYYAFCFNTACRHLNINMQMTIDISDVGVFSPFGTIEN</sequence>
<dbReference type="AlphaFoldDB" id="A0A975CHS7"/>
<name>A0A975CHS7_9BURK</name>
<protein>
    <recommendedName>
        <fullName evidence="3">DUF4365 domain-containing protein</fullName>
    </recommendedName>
</protein>
<proteinExistence type="predicted"/>
<gene>
    <name evidence="1" type="ORF">J1M35_20325</name>
</gene>
<dbReference type="Proteomes" id="UP000663903">
    <property type="component" value="Chromosome"/>
</dbReference>